<evidence type="ECO:0000259" key="2">
    <source>
        <dbReference type="PROSITE" id="PS50238"/>
    </source>
</evidence>
<dbReference type="SUPFAM" id="SSF48350">
    <property type="entry name" value="GTPase activation domain, GAP"/>
    <property type="match status" value="1"/>
</dbReference>
<keyword evidence="1" id="KW-0812">Transmembrane</keyword>
<dbReference type="InterPro" id="IPR000198">
    <property type="entry name" value="RhoGAP_dom"/>
</dbReference>
<evidence type="ECO:0000256" key="1">
    <source>
        <dbReference type="SAM" id="Phobius"/>
    </source>
</evidence>
<gene>
    <name evidence="3" type="ORF">AYI70_g12094</name>
</gene>
<reference evidence="3 4" key="1">
    <citation type="submission" date="2017-01" db="EMBL/GenBank/DDBJ databases">
        <authorList>
            <person name="Mah S.A."/>
            <person name="Swanson W.J."/>
            <person name="Moy G.W."/>
            <person name="Vacquier V.D."/>
        </authorList>
    </citation>
    <scope>NUCLEOTIDE SEQUENCE [LARGE SCALE GENOMIC DNA]</scope>
    <source>
        <strain evidence="3 4">GSMNP</strain>
    </source>
</reference>
<feature type="transmembrane region" description="Helical" evidence="1">
    <location>
        <begin position="319"/>
        <end position="344"/>
    </location>
</feature>
<name>A0A1R1WYY3_9FUNG</name>
<dbReference type="Gene3D" id="1.10.555.10">
    <property type="entry name" value="Rho GTPase activation protein"/>
    <property type="match status" value="1"/>
</dbReference>
<organism evidence="3 4">
    <name type="scientific">Smittium culicis</name>
    <dbReference type="NCBI Taxonomy" id="133412"/>
    <lineage>
        <taxon>Eukaryota</taxon>
        <taxon>Fungi</taxon>
        <taxon>Fungi incertae sedis</taxon>
        <taxon>Zoopagomycota</taxon>
        <taxon>Kickxellomycotina</taxon>
        <taxon>Harpellomycetes</taxon>
        <taxon>Harpellales</taxon>
        <taxon>Legeriomycetaceae</taxon>
        <taxon>Smittium</taxon>
    </lineage>
</organism>
<keyword evidence="4" id="KW-1185">Reference proteome</keyword>
<keyword evidence="1" id="KW-0472">Membrane</keyword>
<dbReference type="Proteomes" id="UP000187283">
    <property type="component" value="Unassembled WGS sequence"/>
</dbReference>
<evidence type="ECO:0000313" key="3">
    <source>
        <dbReference type="EMBL" id="OMJ07547.1"/>
    </source>
</evidence>
<evidence type="ECO:0000313" key="4">
    <source>
        <dbReference type="Proteomes" id="UP000187283"/>
    </source>
</evidence>
<dbReference type="GO" id="GO:0007264">
    <property type="term" value="P:small GTPase-mediated signal transduction"/>
    <property type="evidence" value="ECO:0007669"/>
    <property type="project" value="TreeGrafter"/>
</dbReference>
<dbReference type="EMBL" id="LSSN01006028">
    <property type="protein sequence ID" value="OMJ07547.1"/>
    <property type="molecule type" value="Genomic_DNA"/>
</dbReference>
<dbReference type="STRING" id="133412.A0A1R1WYY3"/>
<sequence>MKLISIPEVVKNYDLSVSHILVPPELIEKQTSDYGLTGKLFSKSLNSLISSTPIHIDPLNDLYDNSLKNQTTTSLQSDLTTVALSGPEIYLIPEPIIVWILYLFEFALYEEGLFRRSPSSVNLREAKQEFDLGIGTCDLDRLGGVHSAAVLLKMFFKELDDPVFSKADSQIIKQMPTLIMQNKCSIHSKDSPNFVSLVLSECLANFSSHEREITNEYINCSIFPSVNGPDSNSSINSKPSSMCDTNCLIRVELQRIKIIKEEILMHKSPGERQLLAHFFGLLYIIDKFNSINKMTSSNLSTVISPNLSFSDDLMFDMSMYVASIGINSVGSVVMAMISYFPIIFQNEIYQFNLYSSASSQSSADRKANSNIILILKNTLYKLKGEYQTNSTST</sequence>
<dbReference type="InterPro" id="IPR008936">
    <property type="entry name" value="Rho_GTPase_activation_prot"/>
</dbReference>
<dbReference type="AlphaFoldDB" id="A0A1R1WYY3"/>
<protein>
    <submittedName>
        <fullName evidence="3">Rho GTPase-activating protein 8</fullName>
    </submittedName>
</protein>
<keyword evidence="1" id="KW-1133">Transmembrane helix</keyword>
<comment type="caution">
    <text evidence="3">The sequence shown here is derived from an EMBL/GenBank/DDBJ whole genome shotgun (WGS) entry which is preliminary data.</text>
</comment>
<accession>A0A1R1WYY3</accession>
<dbReference type="PROSITE" id="PS50238">
    <property type="entry name" value="RHOGAP"/>
    <property type="match status" value="1"/>
</dbReference>
<dbReference type="Pfam" id="PF00620">
    <property type="entry name" value="RhoGAP"/>
    <property type="match status" value="2"/>
</dbReference>
<feature type="domain" description="Rho-GAP" evidence="2">
    <location>
        <begin position="77"/>
        <end position="344"/>
    </location>
</feature>
<dbReference type="OrthoDB" id="19923at2759"/>
<dbReference type="PANTHER" id="PTHR45808">
    <property type="entry name" value="RHO GTPASE-ACTIVATING PROTEIN 68F"/>
    <property type="match status" value="1"/>
</dbReference>
<proteinExistence type="predicted"/>
<dbReference type="GO" id="GO:0005096">
    <property type="term" value="F:GTPase activator activity"/>
    <property type="evidence" value="ECO:0007669"/>
    <property type="project" value="TreeGrafter"/>
</dbReference>
<dbReference type="SMART" id="SM00324">
    <property type="entry name" value="RhoGAP"/>
    <property type="match status" value="1"/>
</dbReference>
<dbReference type="CDD" id="cd00159">
    <property type="entry name" value="RhoGAP"/>
    <property type="match status" value="1"/>
</dbReference>
<dbReference type="GO" id="GO:0005737">
    <property type="term" value="C:cytoplasm"/>
    <property type="evidence" value="ECO:0007669"/>
    <property type="project" value="TreeGrafter"/>
</dbReference>
<dbReference type="PANTHER" id="PTHR45808:SF2">
    <property type="entry name" value="RHO GTPASE-ACTIVATING PROTEIN 68F"/>
    <property type="match status" value="1"/>
</dbReference>